<reference evidence="7" key="1">
    <citation type="submission" date="2020-10" db="EMBL/GenBank/DDBJ databases">
        <title>Ca. Dormibacterota MAGs.</title>
        <authorList>
            <person name="Montgomery K."/>
        </authorList>
    </citation>
    <scope>NUCLEOTIDE SEQUENCE [LARGE SCALE GENOMIC DNA]</scope>
    <source>
        <strain evidence="7">SC8812_S17_10</strain>
    </source>
</reference>
<dbReference type="Pfam" id="PF00589">
    <property type="entry name" value="Phage_integrase"/>
    <property type="match status" value="1"/>
</dbReference>
<proteinExistence type="inferred from homology"/>
<organism evidence="7 8">
    <name type="scientific">Candidatus Nephthysia bennettiae</name>
    <dbReference type="NCBI Taxonomy" id="3127016"/>
    <lineage>
        <taxon>Bacteria</taxon>
        <taxon>Bacillati</taxon>
        <taxon>Candidatus Dormiibacterota</taxon>
        <taxon>Candidatus Dormibacteria</taxon>
        <taxon>Candidatus Dormibacterales</taxon>
        <taxon>Candidatus Dormibacteraceae</taxon>
        <taxon>Candidatus Nephthysia</taxon>
    </lineage>
</organism>
<accession>A0A934K3R7</accession>
<keyword evidence="8" id="KW-1185">Reference proteome</keyword>
<dbReference type="InterPro" id="IPR050090">
    <property type="entry name" value="Tyrosine_recombinase_XerCD"/>
</dbReference>
<gene>
    <name evidence="7" type="ORF">JF922_09575</name>
</gene>
<dbReference type="InterPro" id="IPR011010">
    <property type="entry name" value="DNA_brk_join_enz"/>
</dbReference>
<dbReference type="GO" id="GO:0015074">
    <property type="term" value="P:DNA integration"/>
    <property type="evidence" value="ECO:0007669"/>
    <property type="project" value="InterPro"/>
</dbReference>
<dbReference type="Gene3D" id="1.10.443.10">
    <property type="entry name" value="Intergrase catalytic core"/>
    <property type="match status" value="1"/>
</dbReference>
<dbReference type="Gene3D" id="1.10.150.130">
    <property type="match status" value="1"/>
</dbReference>
<dbReference type="PROSITE" id="PS51898">
    <property type="entry name" value="TYR_RECOMBINASE"/>
    <property type="match status" value="1"/>
</dbReference>
<evidence type="ECO:0000256" key="3">
    <source>
        <dbReference type="ARBA" id="ARBA00023172"/>
    </source>
</evidence>
<dbReference type="InterPro" id="IPR002104">
    <property type="entry name" value="Integrase_catalytic"/>
</dbReference>
<dbReference type="InterPro" id="IPR013762">
    <property type="entry name" value="Integrase-like_cat_sf"/>
</dbReference>
<evidence type="ECO:0000313" key="8">
    <source>
        <dbReference type="Proteomes" id="UP000612893"/>
    </source>
</evidence>
<evidence type="ECO:0000256" key="1">
    <source>
        <dbReference type="ARBA" id="ARBA00008857"/>
    </source>
</evidence>
<dbReference type="PANTHER" id="PTHR30349:SF41">
    <property type="entry name" value="INTEGRASE_RECOMBINASE PROTEIN MJ0367-RELATED"/>
    <property type="match status" value="1"/>
</dbReference>
<dbReference type="InterPro" id="IPR010998">
    <property type="entry name" value="Integrase_recombinase_N"/>
</dbReference>
<name>A0A934K3R7_9BACT</name>
<dbReference type="EMBL" id="JAEKNR010000105">
    <property type="protein sequence ID" value="MBJ7598319.1"/>
    <property type="molecule type" value="Genomic_DNA"/>
</dbReference>
<evidence type="ECO:0000259" key="6">
    <source>
        <dbReference type="PROSITE" id="PS51900"/>
    </source>
</evidence>
<dbReference type="Proteomes" id="UP000612893">
    <property type="component" value="Unassembled WGS sequence"/>
</dbReference>
<dbReference type="GO" id="GO:0006310">
    <property type="term" value="P:DNA recombination"/>
    <property type="evidence" value="ECO:0007669"/>
    <property type="project" value="UniProtKB-KW"/>
</dbReference>
<dbReference type="PANTHER" id="PTHR30349">
    <property type="entry name" value="PHAGE INTEGRASE-RELATED"/>
    <property type="match status" value="1"/>
</dbReference>
<dbReference type="GO" id="GO:0003677">
    <property type="term" value="F:DNA binding"/>
    <property type="evidence" value="ECO:0007669"/>
    <property type="project" value="UniProtKB-UniRule"/>
</dbReference>
<keyword evidence="2 4" id="KW-0238">DNA-binding</keyword>
<dbReference type="AlphaFoldDB" id="A0A934K3R7"/>
<feature type="domain" description="Core-binding (CB)" evidence="6">
    <location>
        <begin position="12"/>
        <end position="97"/>
    </location>
</feature>
<keyword evidence="3" id="KW-0233">DNA recombination</keyword>
<evidence type="ECO:0000259" key="5">
    <source>
        <dbReference type="PROSITE" id="PS51898"/>
    </source>
</evidence>
<dbReference type="InterPro" id="IPR044068">
    <property type="entry name" value="CB"/>
</dbReference>
<comment type="caution">
    <text evidence="7">The sequence shown here is derived from an EMBL/GenBank/DDBJ whole genome shotgun (WGS) entry which is preliminary data.</text>
</comment>
<evidence type="ECO:0000313" key="7">
    <source>
        <dbReference type="EMBL" id="MBJ7598319.1"/>
    </source>
</evidence>
<protein>
    <submittedName>
        <fullName evidence="7">Tyrosine-type recombinase/integrase</fullName>
    </submittedName>
</protein>
<dbReference type="PROSITE" id="PS51900">
    <property type="entry name" value="CB"/>
    <property type="match status" value="1"/>
</dbReference>
<dbReference type="CDD" id="cd00397">
    <property type="entry name" value="DNA_BRE_C"/>
    <property type="match status" value="1"/>
</dbReference>
<sequence>MADRPATADVRAEWERLIGDFEASIQASGLALRTVEHYSDVLRGVLLGFCERAGVPPQDLTKRYLERLAAELLQSGRSRLSVKTYLSAVNRFLRWCSDEGELGKLRAPQPSVERKVLDVLTREEIRRIEDAADTERDRLIVRVLADTGIRVGELRRLRTSDLTAQGRERYLRVRGKGAKERLVPVTPGLYSRLDRYVRRARPQAGTDLLFLTLVKGRSGDHSPISESSVQHLLSLLGRKAEIGRQVHPHLFRHSLATNLLRRNVNPVQVRDILGHSSLAMIDRVYSHLVASDAHQALMEALRADQ</sequence>
<feature type="domain" description="Tyr recombinase" evidence="5">
    <location>
        <begin position="115"/>
        <end position="298"/>
    </location>
</feature>
<evidence type="ECO:0000256" key="2">
    <source>
        <dbReference type="ARBA" id="ARBA00023125"/>
    </source>
</evidence>
<dbReference type="SUPFAM" id="SSF56349">
    <property type="entry name" value="DNA breaking-rejoining enzymes"/>
    <property type="match status" value="1"/>
</dbReference>
<comment type="similarity">
    <text evidence="1">Belongs to the 'phage' integrase family.</text>
</comment>
<evidence type="ECO:0000256" key="4">
    <source>
        <dbReference type="PROSITE-ProRule" id="PRU01248"/>
    </source>
</evidence>